<keyword evidence="9" id="KW-0456">Lyase</keyword>
<sequence>MRHKFYLETPIYQSHKLFNEQPKNVFYKMDCYQPTNSFKIRGMEELCRHHIGEGKTKFVSSSGGNAGYSLAYVGKQLGVSVKVVVPSTTTKFMIDKIKDLGAKVEVHGNVWDEAHQYALKSAAQEDAVYVSPFDDPLLWKGHASIIDECAQQMEQPDTVIVSVGGGGLLCGVLEGMKKNGWTNTQVITTETTGAASFYESYQANKIVELKEIKTIATSLGAKKITTKALELAKEFTIKPVKVSDATALKASFDFLNEKSVLVEPACGAAISVPYFHPELLAESNNILVIVCGGANTEFNYLYQHFK</sequence>
<dbReference type="FunFam" id="3.40.50.1100:FF:000040">
    <property type="entry name" value="L-serine dehydratase, putative"/>
    <property type="match status" value="1"/>
</dbReference>
<organism evidence="12 13">
    <name type="scientific">Tenacibaculum aiptasiae</name>
    <dbReference type="NCBI Taxonomy" id="426481"/>
    <lineage>
        <taxon>Bacteria</taxon>
        <taxon>Pseudomonadati</taxon>
        <taxon>Bacteroidota</taxon>
        <taxon>Flavobacteriia</taxon>
        <taxon>Flavobacteriales</taxon>
        <taxon>Flavobacteriaceae</taxon>
        <taxon>Tenacibaculum</taxon>
    </lineage>
</organism>
<dbReference type="InterPro" id="IPR036052">
    <property type="entry name" value="TrpB-like_PALP_sf"/>
</dbReference>
<evidence type="ECO:0000256" key="8">
    <source>
        <dbReference type="ARBA" id="ARBA00022898"/>
    </source>
</evidence>
<dbReference type="PANTHER" id="PTHR48078:SF2">
    <property type="entry name" value="CATABOLIC L-SERINE_THREONINE DEHYDRATASE"/>
    <property type="match status" value="1"/>
</dbReference>
<dbReference type="SUPFAM" id="SSF53686">
    <property type="entry name" value="Tryptophan synthase beta subunit-like PLP-dependent enzymes"/>
    <property type="match status" value="1"/>
</dbReference>
<dbReference type="Gene3D" id="3.40.50.1100">
    <property type="match status" value="2"/>
</dbReference>
<comment type="catalytic activity">
    <reaction evidence="10">
        <text>L-serine = pyruvate + NH4(+)</text>
        <dbReference type="Rhea" id="RHEA:19169"/>
        <dbReference type="ChEBI" id="CHEBI:15361"/>
        <dbReference type="ChEBI" id="CHEBI:28938"/>
        <dbReference type="ChEBI" id="CHEBI:33384"/>
        <dbReference type="EC" id="4.3.1.17"/>
    </reaction>
</comment>
<dbReference type="RefSeq" id="WP_150901045.1">
    <property type="nucleotide sequence ID" value="NZ_WAAU01000030.1"/>
</dbReference>
<keyword evidence="8" id="KW-0663">Pyridoxal phosphate</keyword>
<dbReference type="GO" id="GO:0006567">
    <property type="term" value="P:L-threonine catabolic process"/>
    <property type="evidence" value="ECO:0007669"/>
    <property type="project" value="TreeGrafter"/>
</dbReference>
<comment type="caution">
    <text evidence="12">The sequence shown here is derived from an EMBL/GenBank/DDBJ whole genome shotgun (WGS) entry which is preliminary data.</text>
</comment>
<dbReference type="InterPro" id="IPR050147">
    <property type="entry name" value="Ser/Thr_Dehydratase"/>
</dbReference>
<comment type="cofactor">
    <cofactor evidence="1">
        <name>pyridoxal 5'-phosphate</name>
        <dbReference type="ChEBI" id="CHEBI:597326"/>
    </cofactor>
</comment>
<dbReference type="EMBL" id="WAAU01000030">
    <property type="protein sequence ID" value="KAB1153925.1"/>
    <property type="molecule type" value="Genomic_DNA"/>
</dbReference>
<keyword evidence="6" id="KW-0312">Gluconeogenesis</keyword>
<evidence type="ECO:0000259" key="11">
    <source>
        <dbReference type="Pfam" id="PF00291"/>
    </source>
</evidence>
<evidence type="ECO:0000256" key="2">
    <source>
        <dbReference type="ARBA" id="ARBA00004496"/>
    </source>
</evidence>
<dbReference type="EC" id="4.3.1.17" evidence="5"/>
<dbReference type="GO" id="GO:0009097">
    <property type="term" value="P:isoleucine biosynthetic process"/>
    <property type="evidence" value="ECO:0007669"/>
    <property type="project" value="TreeGrafter"/>
</dbReference>
<evidence type="ECO:0000256" key="9">
    <source>
        <dbReference type="ARBA" id="ARBA00023239"/>
    </source>
</evidence>
<evidence type="ECO:0000313" key="12">
    <source>
        <dbReference type="EMBL" id="KAB1153925.1"/>
    </source>
</evidence>
<name>A0A7J5A8R1_9FLAO</name>
<dbReference type="GO" id="GO:0005737">
    <property type="term" value="C:cytoplasm"/>
    <property type="evidence" value="ECO:0007669"/>
    <property type="project" value="UniProtKB-SubCell"/>
</dbReference>
<dbReference type="GO" id="GO:0030170">
    <property type="term" value="F:pyridoxal phosphate binding"/>
    <property type="evidence" value="ECO:0007669"/>
    <property type="project" value="InterPro"/>
</dbReference>
<accession>A0A7J5A8R1</accession>
<protein>
    <recommendedName>
        <fullName evidence="5">L-serine ammonia-lyase</fullName>
        <ecNumber evidence="5">4.3.1.17</ecNumber>
    </recommendedName>
</protein>
<dbReference type="InterPro" id="IPR001926">
    <property type="entry name" value="TrpB-like_PALP"/>
</dbReference>
<dbReference type="Proteomes" id="UP000467305">
    <property type="component" value="Unassembled WGS sequence"/>
</dbReference>
<comment type="pathway">
    <text evidence="3">Carbohydrate biosynthesis; gluconeogenesis.</text>
</comment>
<evidence type="ECO:0000256" key="4">
    <source>
        <dbReference type="ARBA" id="ARBA00010869"/>
    </source>
</evidence>
<comment type="similarity">
    <text evidence="4">Belongs to the serine/threonine dehydratase family.</text>
</comment>
<dbReference type="Pfam" id="PF00291">
    <property type="entry name" value="PALP"/>
    <property type="match status" value="1"/>
</dbReference>
<dbReference type="PROSITE" id="PS00165">
    <property type="entry name" value="DEHYDRATASE_SER_THR"/>
    <property type="match status" value="1"/>
</dbReference>
<dbReference type="OrthoDB" id="9811476at2"/>
<dbReference type="GO" id="GO:0003941">
    <property type="term" value="F:L-serine ammonia-lyase activity"/>
    <property type="evidence" value="ECO:0007669"/>
    <property type="project" value="UniProtKB-EC"/>
</dbReference>
<evidence type="ECO:0000256" key="1">
    <source>
        <dbReference type="ARBA" id="ARBA00001933"/>
    </source>
</evidence>
<evidence type="ECO:0000256" key="3">
    <source>
        <dbReference type="ARBA" id="ARBA00004742"/>
    </source>
</evidence>
<evidence type="ECO:0000256" key="5">
    <source>
        <dbReference type="ARBA" id="ARBA00012093"/>
    </source>
</evidence>
<dbReference type="AlphaFoldDB" id="A0A7J5A8R1"/>
<dbReference type="GO" id="GO:0006094">
    <property type="term" value="P:gluconeogenesis"/>
    <property type="evidence" value="ECO:0007669"/>
    <property type="project" value="UniProtKB-KW"/>
</dbReference>
<keyword evidence="7" id="KW-0963">Cytoplasm</keyword>
<dbReference type="InterPro" id="IPR000634">
    <property type="entry name" value="Ser/Thr_deHydtase_PyrdxlP-BS"/>
</dbReference>
<keyword evidence="13" id="KW-1185">Reference proteome</keyword>
<gene>
    <name evidence="12" type="ORF">F7018_15680</name>
</gene>
<comment type="subcellular location">
    <subcellularLocation>
        <location evidence="2">Cytoplasm</location>
    </subcellularLocation>
</comment>
<dbReference type="PANTHER" id="PTHR48078">
    <property type="entry name" value="THREONINE DEHYDRATASE, MITOCHONDRIAL-RELATED"/>
    <property type="match status" value="1"/>
</dbReference>
<reference evidence="12 13" key="1">
    <citation type="submission" date="2019-09" db="EMBL/GenBank/DDBJ databases">
        <authorList>
            <person name="Cao W.R."/>
        </authorList>
    </citation>
    <scope>NUCLEOTIDE SEQUENCE [LARGE SCALE GENOMIC DNA]</scope>
    <source>
        <strain evidence="13">a4</strain>
    </source>
</reference>
<evidence type="ECO:0000256" key="6">
    <source>
        <dbReference type="ARBA" id="ARBA00022432"/>
    </source>
</evidence>
<evidence type="ECO:0000313" key="13">
    <source>
        <dbReference type="Proteomes" id="UP000467305"/>
    </source>
</evidence>
<proteinExistence type="inferred from homology"/>
<evidence type="ECO:0000256" key="7">
    <source>
        <dbReference type="ARBA" id="ARBA00022490"/>
    </source>
</evidence>
<dbReference type="GO" id="GO:0004794">
    <property type="term" value="F:threonine deaminase activity"/>
    <property type="evidence" value="ECO:0007669"/>
    <property type="project" value="TreeGrafter"/>
</dbReference>
<dbReference type="GO" id="GO:0006565">
    <property type="term" value="P:L-serine catabolic process"/>
    <property type="evidence" value="ECO:0007669"/>
    <property type="project" value="TreeGrafter"/>
</dbReference>
<feature type="domain" description="Tryptophan synthase beta chain-like PALP" evidence="11">
    <location>
        <begin position="7"/>
        <end position="292"/>
    </location>
</feature>
<evidence type="ECO:0000256" key="10">
    <source>
        <dbReference type="ARBA" id="ARBA00049406"/>
    </source>
</evidence>